<organism evidence="1 2">
    <name type="scientific">Streptomyces flavochromogenes</name>
    <dbReference type="NCBI Taxonomy" id="68199"/>
    <lineage>
        <taxon>Bacteria</taxon>
        <taxon>Bacillati</taxon>
        <taxon>Actinomycetota</taxon>
        <taxon>Actinomycetes</taxon>
        <taxon>Kitasatosporales</taxon>
        <taxon>Streptomycetaceae</taxon>
        <taxon>Streptomyces</taxon>
    </lineage>
</organism>
<sequence>MADTDEAGNDVEYAVIAHYRLADAGLGDPTQREAVRQAGALLTEVIEQADVGEFDGNEYGGGEVAIYAYGSDADALFAVMVPILNDLPFRPSHVVLRYGSVVDPSAAEHRVEL</sequence>
<evidence type="ECO:0000313" key="1">
    <source>
        <dbReference type="EMBL" id="MFF5921969.1"/>
    </source>
</evidence>
<keyword evidence="2" id="KW-1185">Reference proteome</keyword>
<reference evidence="1 2" key="1">
    <citation type="submission" date="2024-10" db="EMBL/GenBank/DDBJ databases">
        <title>The Natural Products Discovery Center: Release of the First 8490 Sequenced Strains for Exploring Actinobacteria Biosynthetic Diversity.</title>
        <authorList>
            <person name="Kalkreuter E."/>
            <person name="Kautsar S.A."/>
            <person name="Yang D."/>
            <person name="Bader C.D."/>
            <person name="Teijaro C.N."/>
            <person name="Fluegel L."/>
            <person name="Davis C.M."/>
            <person name="Simpson J.R."/>
            <person name="Lauterbach L."/>
            <person name="Steele A.D."/>
            <person name="Gui C."/>
            <person name="Meng S."/>
            <person name="Li G."/>
            <person name="Viehrig K."/>
            <person name="Ye F."/>
            <person name="Su P."/>
            <person name="Kiefer A.F."/>
            <person name="Nichols A."/>
            <person name="Cepeda A.J."/>
            <person name="Yan W."/>
            <person name="Fan B."/>
            <person name="Jiang Y."/>
            <person name="Adhikari A."/>
            <person name="Zheng C.-J."/>
            <person name="Schuster L."/>
            <person name="Cowan T.M."/>
            <person name="Smanski M.J."/>
            <person name="Chevrette M.G."/>
            <person name="De Carvalho L.P.S."/>
            <person name="Shen B."/>
        </authorList>
    </citation>
    <scope>NUCLEOTIDE SEQUENCE [LARGE SCALE GENOMIC DNA]</scope>
    <source>
        <strain evidence="1 2">NPDC012605</strain>
    </source>
</reference>
<dbReference type="Proteomes" id="UP001602370">
    <property type="component" value="Unassembled WGS sequence"/>
</dbReference>
<evidence type="ECO:0000313" key="2">
    <source>
        <dbReference type="Proteomes" id="UP001602370"/>
    </source>
</evidence>
<dbReference type="RefSeq" id="WP_245234760.1">
    <property type="nucleotide sequence ID" value="NZ_JBIBDZ010000009.1"/>
</dbReference>
<comment type="caution">
    <text evidence="1">The sequence shown here is derived from an EMBL/GenBank/DDBJ whole genome shotgun (WGS) entry which is preliminary data.</text>
</comment>
<proteinExistence type="predicted"/>
<protein>
    <recommendedName>
        <fullName evidence="3">DUF4288 domain-containing protein</fullName>
    </recommendedName>
</protein>
<dbReference type="EMBL" id="JBIBDZ010000009">
    <property type="protein sequence ID" value="MFF5921969.1"/>
    <property type="molecule type" value="Genomic_DNA"/>
</dbReference>
<evidence type="ECO:0008006" key="3">
    <source>
        <dbReference type="Google" id="ProtNLM"/>
    </source>
</evidence>
<accession>A0ABW6XWS7</accession>
<gene>
    <name evidence="1" type="ORF">ACFY8C_27035</name>
</gene>
<name>A0ABW6XWS7_9ACTN</name>